<reference evidence="4" key="1">
    <citation type="submission" date="2015-04" db="EMBL/GenBank/DDBJ databases">
        <authorList>
            <person name="Mushtaq Mamoona"/>
        </authorList>
    </citation>
    <scope>NUCLEOTIDE SEQUENCE [LARGE SCALE GENOMIC DNA]</scope>
    <source>
        <strain evidence="4">AN4859/03</strain>
    </source>
</reference>
<sequence>MKKYILTILFCAMFFYSCSSKESNISNDNSLVIYCPHPLEFINPLIDDFKAKNPGINVDVIAAGTGELIKRVESEKNNPLGDILWGGSLNLIRNKIDLFENYTSTNEENIAEAYKNTEGALTRFTTMPSVIMVNTNLAGNIKIEGYEDLLNPALKGKIAAADPSASSSAFEHLVNMLYAMGKGDPEKGWDYVQKLCANLDGKLLSGSSAVYKGVADGEYTVGLTFEEGGANYVSAGSPVKLIYMKEGVVFKADPICIIKNAKNLENAKKFVDYATSYDAQKIINDELNRRSVRVDLPSSTILQSVDTINIIKDDETVVDQNKQNWLNKFKDIFTSI</sequence>
<name>A0A0G4K7S7_9SPIR</name>
<dbReference type="OrthoDB" id="305758at2"/>
<proteinExistence type="predicted"/>
<dbReference type="PROSITE" id="PS51257">
    <property type="entry name" value="PROKAR_LIPOPROTEIN"/>
    <property type="match status" value="1"/>
</dbReference>
<evidence type="ECO:0000256" key="1">
    <source>
        <dbReference type="ARBA" id="ARBA00022729"/>
    </source>
</evidence>
<dbReference type="PIRSF" id="PIRSF002825">
    <property type="entry name" value="CfbpA"/>
    <property type="match status" value="1"/>
</dbReference>
<keyword evidence="1 2" id="KW-0732">Signal</keyword>
<dbReference type="PANTHER" id="PTHR30006:SF2">
    <property type="entry name" value="ABC TRANSPORTER SUBSTRATE-BINDING PROTEIN"/>
    <property type="match status" value="1"/>
</dbReference>
<dbReference type="EMBL" id="CVLB01000001">
    <property type="protein sequence ID" value="CRF33697.1"/>
    <property type="molecule type" value="Genomic_DNA"/>
</dbReference>
<dbReference type="Proteomes" id="UP000043763">
    <property type="component" value="Unassembled WGS sequence"/>
</dbReference>
<protein>
    <submittedName>
        <fullName evidence="3">ABC transporter substrate-binding protein</fullName>
    </submittedName>
</protein>
<dbReference type="SUPFAM" id="SSF53850">
    <property type="entry name" value="Periplasmic binding protein-like II"/>
    <property type="match status" value="1"/>
</dbReference>
<dbReference type="PANTHER" id="PTHR30006">
    <property type="entry name" value="THIAMINE-BINDING PERIPLASMIC PROTEIN-RELATED"/>
    <property type="match status" value="1"/>
</dbReference>
<organism evidence="3 4">
    <name type="scientific">Brachyspira suanatina</name>
    <dbReference type="NCBI Taxonomy" id="381802"/>
    <lineage>
        <taxon>Bacteria</taxon>
        <taxon>Pseudomonadati</taxon>
        <taxon>Spirochaetota</taxon>
        <taxon>Spirochaetia</taxon>
        <taxon>Brachyspirales</taxon>
        <taxon>Brachyspiraceae</taxon>
        <taxon>Brachyspira</taxon>
    </lineage>
</organism>
<dbReference type="GO" id="GO:0030976">
    <property type="term" value="F:thiamine pyrophosphate binding"/>
    <property type="evidence" value="ECO:0007669"/>
    <property type="project" value="TreeGrafter"/>
</dbReference>
<feature type="chain" id="PRO_5005194682" evidence="2">
    <location>
        <begin position="22"/>
        <end position="336"/>
    </location>
</feature>
<gene>
    <name evidence="3" type="ORF">BRSU_1608</name>
</gene>
<evidence type="ECO:0000313" key="4">
    <source>
        <dbReference type="Proteomes" id="UP000043763"/>
    </source>
</evidence>
<dbReference type="Pfam" id="PF13531">
    <property type="entry name" value="SBP_bac_11"/>
    <property type="match status" value="1"/>
</dbReference>
<dbReference type="CDD" id="cd13546">
    <property type="entry name" value="PBP2_BitB"/>
    <property type="match status" value="1"/>
</dbReference>
<evidence type="ECO:0000256" key="2">
    <source>
        <dbReference type="SAM" id="SignalP"/>
    </source>
</evidence>
<dbReference type="GO" id="GO:0030288">
    <property type="term" value="C:outer membrane-bounded periplasmic space"/>
    <property type="evidence" value="ECO:0007669"/>
    <property type="project" value="TreeGrafter"/>
</dbReference>
<evidence type="ECO:0000313" key="3">
    <source>
        <dbReference type="EMBL" id="CRF33697.1"/>
    </source>
</evidence>
<dbReference type="AlphaFoldDB" id="A0A0G4K7S7"/>
<feature type="signal peptide" evidence="2">
    <location>
        <begin position="1"/>
        <end position="21"/>
    </location>
</feature>
<dbReference type="GO" id="GO:0015888">
    <property type="term" value="P:thiamine transport"/>
    <property type="evidence" value="ECO:0007669"/>
    <property type="project" value="TreeGrafter"/>
</dbReference>
<dbReference type="InterPro" id="IPR026045">
    <property type="entry name" value="Ferric-bd"/>
</dbReference>
<dbReference type="GO" id="GO:0030975">
    <property type="term" value="F:thiamine binding"/>
    <property type="evidence" value="ECO:0007669"/>
    <property type="project" value="TreeGrafter"/>
</dbReference>
<keyword evidence="4" id="KW-1185">Reference proteome</keyword>
<dbReference type="RefSeq" id="WP_083997872.1">
    <property type="nucleotide sequence ID" value="NZ_CVLB01000001.1"/>
</dbReference>
<dbReference type="Gene3D" id="3.40.190.10">
    <property type="entry name" value="Periplasmic binding protein-like II"/>
    <property type="match status" value="2"/>
</dbReference>
<accession>A0A0G4K7S7</accession>